<dbReference type="Proteomes" id="UP000287198">
    <property type="component" value="Unassembled WGS sequence"/>
</dbReference>
<organism evidence="2 3">
    <name type="scientific">Pseudidiomarina halophila</name>
    <dbReference type="NCBI Taxonomy" id="1449799"/>
    <lineage>
        <taxon>Bacteria</taxon>
        <taxon>Pseudomonadati</taxon>
        <taxon>Pseudomonadota</taxon>
        <taxon>Gammaproteobacteria</taxon>
        <taxon>Alteromonadales</taxon>
        <taxon>Idiomarinaceae</taxon>
        <taxon>Pseudidiomarina</taxon>
    </lineage>
</organism>
<sequence>MKFSHIAILCFTSLAISACSFTPREQAEGSFDYTNKELVEPITAAPGKQVPQPTNRFVVPDVQVDGAVGKRINVISPVLVRATAAGSRPSDRVGVTAVDFSELEGMDDLPAFTWEEVKDTLARKDINIVEEVEQQRLTTDWVGERLEVGEDELEVLVERRYEVLLDVPDHRRLVTLAVNMIDKQESGPGRGVLPSGVPDTNAEAQLLNSMINEIAVRQQDIFKAAEEASVVTVEPTFNDEGFPAYTMDIGFDAAWPLMAEVLENLGFEINDLNQSAGMYYTTYLNDSGFSLAFWNSRNKGQLDLPDGDYQVNVKGDDDATTITILNDDGQPLTAADIDRLYGPIAAEIRRRSAL</sequence>
<evidence type="ECO:0000256" key="1">
    <source>
        <dbReference type="SAM" id="SignalP"/>
    </source>
</evidence>
<comment type="caution">
    <text evidence="2">The sequence shown here is derived from an EMBL/GenBank/DDBJ whole genome shotgun (WGS) entry which is preliminary data.</text>
</comment>
<dbReference type="Pfam" id="PF06804">
    <property type="entry name" value="Lipoprotein_18"/>
    <property type="match status" value="1"/>
</dbReference>
<dbReference type="Gene3D" id="3.30.530.50">
    <property type="match status" value="1"/>
</dbReference>
<dbReference type="InterPro" id="IPR042268">
    <property type="entry name" value="BamC_C"/>
</dbReference>
<dbReference type="RefSeq" id="WP_126762267.1">
    <property type="nucleotide sequence ID" value="NZ_JBHLTZ010000004.1"/>
</dbReference>
<feature type="signal peptide" evidence="1">
    <location>
        <begin position="1"/>
        <end position="18"/>
    </location>
</feature>
<keyword evidence="3" id="KW-1185">Reference proteome</keyword>
<feature type="chain" id="PRO_5019161223" description="Outer membrane protein assembly factor BamC" evidence="1">
    <location>
        <begin position="19"/>
        <end position="354"/>
    </location>
</feature>
<keyword evidence="1" id="KW-0732">Signal</keyword>
<accession>A0A432Y158</accession>
<dbReference type="OrthoDB" id="5598420at2"/>
<protein>
    <recommendedName>
        <fullName evidence="4">Outer membrane protein assembly factor BamC</fullName>
    </recommendedName>
</protein>
<dbReference type="AlphaFoldDB" id="A0A432Y158"/>
<dbReference type="PROSITE" id="PS51257">
    <property type="entry name" value="PROKAR_LIPOPROTEIN"/>
    <property type="match status" value="1"/>
</dbReference>
<reference evidence="3" key="1">
    <citation type="journal article" date="2018" name="Front. Microbiol.">
        <title>Genome-Based Analysis Reveals the Taxonomy and Diversity of the Family Idiomarinaceae.</title>
        <authorList>
            <person name="Liu Y."/>
            <person name="Lai Q."/>
            <person name="Shao Z."/>
        </authorList>
    </citation>
    <scope>NUCLEOTIDE SEQUENCE [LARGE SCALE GENOMIC DNA]</scope>
    <source>
        <strain evidence="3">BH195</strain>
    </source>
</reference>
<evidence type="ECO:0000313" key="3">
    <source>
        <dbReference type="Proteomes" id="UP000287198"/>
    </source>
</evidence>
<gene>
    <name evidence="2" type="ORF">CWI69_04505</name>
</gene>
<evidence type="ECO:0000313" key="2">
    <source>
        <dbReference type="EMBL" id="RUO54677.1"/>
    </source>
</evidence>
<name>A0A432Y158_9GAMM</name>
<dbReference type="InterPro" id="IPR010653">
    <property type="entry name" value="NlpB/DapX"/>
</dbReference>
<proteinExistence type="predicted"/>
<evidence type="ECO:0008006" key="4">
    <source>
        <dbReference type="Google" id="ProtNLM"/>
    </source>
</evidence>
<dbReference type="Gene3D" id="3.30.310.170">
    <property type="entry name" value="Outer membrane protein assembly factor BamC"/>
    <property type="match status" value="1"/>
</dbReference>
<dbReference type="EMBL" id="PIPW01000001">
    <property type="protein sequence ID" value="RUO54677.1"/>
    <property type="molecule type" value="Genomic_DNA"/>
</dbReference>